<evidence type="ECO:0000256" key="1">
    <source>
        <dbReference type="ARBA" id="ARBA00023015"/>
    </source>
</evidence>
<keyword evidence="3" id="KW-0804">Transcription</keyword>
<comment type="caution">
    <text evidence="6">The sequence shown here is derived from an EMBL/GenBank/DDBJ whole genome shotgun (WGS) entry which is preliminary data.</text>
</comment>
<dbReference type="SUPFAM" id="SSF46689">
    <property type="entry name" value="Homeodomain-like"/>
    <property type="match status" value="1"/>
</dbReference>
<evidence type="ECO:0000313" key="6">
    <source>
        <dbReference type="EMBL" id="GHC44167.1"/>
    </source>
</evidence>
<organism evidence="6 7">
    <name type="scientific">Streptomyces cinnamoneus</name>
    <name type="common">Streptoverticillium cinnamoneum</name>
    <dbReference type="NCBI Taxonomy" id="53446"/>
    <lineage>
        <taxon>Bacteria</taxon>
        <taxon>Bacillati</taxon>
        <taxon>Actinomycetota</taxon>
        <taxon>Actinomycetes</taxon>
        <taxon>Kitasatosporales</taxon>
        <taxon>Streptomycetaceae</taxon>
        <taxon>Streptomyces</taxon>
        <taxon>Streptomyces cinnamoneus group</taxon>
    </lineage>
</organism>
<dbReference type="InterPro" id="IPR001647">
    <property type="entry name" value="HTH_TetR"/>
</dbReference>
<name>A0A918WGF8_STRCJ</name>
<proteinExistence type="predicted"/>
<dbReference type="Proteomes" id="UP000646244">
    <property type="component" value="Unassembled WGS sequence"/>
</dbReference>
<dbReference type="EMBL" id="BMVB01000005">
    <property type="protein sequence ID" value="GHC44167.1"/>
    <property type="molecule type" value="Genomic_DNA"/>
</dbReference>
<dbReference type="Pfam" id="PF00440">
    <property type="entry name" value="TetR_N"/>
    <property type="match status" value="1"/>
</dbReference>
<evidence type="ECO:0000256" key="2">
    <source>
        <dbReference type="ARBA" id="ARBA00023125"/>
    </source>
</evidence>
<evidence type="ECO:0000256" key="3">
    <source>
        <dbReference type="ARBA" id="ARBA00023163"/>
    </source>
</evidence>
<gene>
    <name evidence="6" type="ORF">GCM10010507_18880</name>
</gene>
<dbReference type="InterPro" id="IPR050109">
    <property type="entry name" value="HTH-type_TetR-like_transc_reg"/>
</dbReference>
<dbReference type="GO" id="GO:0003700">
    <property type="term" value="F:DNA-binding transcription factor activity"/>
    <property type="evidence" value="ECO:0007669"/>
    <property type="project" value="TreeGrafter"/>
</dbReference>
<dbReference type="Gene3D" id="1.10.357.10">
    <property type="entry name" value="Tetracycline Repressor, domain 2"/>
    <property type="match status" value="1"/>
</dbReference>
<dbReference type="PROSITE" id="PS50977">
    <property type="entry name" value="HTH_TETR_2"/>
    <property type="match status" value="1"/>
</dbReference>
<dbReference type="InterPro" id="IPR036271">
    <property type="entry name" value="Tet_transcr_reg_TetR-rel_C_sf"/>
</dbReference>
<dbReference type="PANTHER" id="PTHR30055:SF234">
    <property type="entry name" value="HTH-TYPE TRANSCRIPTIONAL REGULATOR BETI"/>
    <property type="match status" value="1"/>
</dbReference>
<dbReference type="AlphaFoldDB" id="A0A918WGF8"/>
<keyword evidence="1" id="KW-0805">Transcription regulation</keyword>
<evidence type="ECO:0000256" key="4">
    <source>
        <dbReference type="PROSITE-ProRule" id="PRU00335"/>
    </source>
</evidence>
<dbReference type="PANTHER" id="PTHR30055">
    <property type="entry name" value="HTH-TYPE TRANSCRIPTIONAL REGULATOR RUTR"/>
    <property type="match status" value="1"/>
</dbReference>
<sequence>MTTGARLLAADPAVSITAIAAEAGVDRRTVYRNFASREELLAAIHEARLTAIERATEDARLREAPVTVALHRYVEGIIGVNRTWPVDLSRMLADEPVRQRREHSVRELTDFLRRATDEGLLRSGLPDGWVSAVLPQLMNIASRELTGLSPAQAADTVVDTLLNGLGAGASGAAPRTAAPQARRRAD</sequence>
<accession>A0A918WGF8</accession>
<keyword evidence="2 4" id="KW-0238">DNA-binding</keyword>
<reference evidence="6" key="2">
    <citation type="submission" date="2020-09" db="EMBL/GenBank/DDBJ databases">
        <authorList>
            <person name="Sun Q."/>
            <person name="Ohkuma M."/>
        </authorList>
    </citation>
    <scope>NUCLEOTIDE SEQUENCE</scope>
    <source>
        <strain evidence="6">JCM 4633</strain>
    </source>
</reference>
<evidence type="ECO:0000259" key="5">
    <source>
        <dbReference type="PROSITE" id="PS50977"/>
    </source>
</evidence>
<dbReference type="GO" id="GO:0000976">
    <property type="term" value="F:transcription cis-regulatory region binding"/>
    <property type="evidence" value="ECO:0007669"/>
    <property type="project" value="TreeGrafter"/>
</dbReference>
<feature type="DNA-binding region" description="H-T-H motif" evidence="4">
    <location>
        <begin position="15"/>
        <end position="34"/>
    </location>
</feature>
<protein>
    <submittedName>
        <fullName evidence="6">TetR family transcriptional regulator</fullName>
    </submittedName>
</protein>
<dbReference type="SUPFAM" id="SSF48498">
    <property type="entry name" value="Tetracyclin repressor-like, C-terminal domain"/>
    <property type="match status" value="1"/>
</dbReference>
<evidence type="ECO:0000313" key="7">
    <source>
        <dbReference type="Proteomes" id="UP000646244"/>
    </source>
</evidence>
<feature type="domain" description="HTH tetR-type" evidence="5">
    <location>
        <begin position="1"/>
        <end position="52"/>
    </location>
</feature>
<dbReference type="InterPro" id="IPR009057">
    <property type="entry name" value="Homeodomain-like_sf"/>
</dbReference>
<reference evidence="6" key="1">
    <citation type="journal article" date="2014" name="Int. J. Syst. Evol. Microbiol.">
        <title>Complete genome sequence of Corynebacterium casei LMG S-19264T (=DSM 44701T), isolated from a smear-ripened cheese.</title>
        <authorList>
            <consortium name="US DOE Joint Genome Institute (JGI-PGF)"/>
            <person name="Walter F."/>
            <person name="Albersmeier A."/>
            <person name="Kalinowski J."/>
            <person name="Ruckert C."/>
        </authorList>
    </citation>
    <scope>NUCLEOTIDE SEQUENCE</scope>
    <source>
        <strain evidence="6">JCM 4633</strain>
    </source>
</reference>